<protein>
    <submittedName>
        <fullName evidence="2">Uncharacterized protein</fullName>
    </submittedName>
</protein>
<dbReference type="AlphaFoldDB" id="A0A382ME42"/>
<sequence>HARQRSHRVPRRRRPNPQWTDGRFMGSALGDGNQLTRRPITCTWPLQGVSDGCFNGPV</sequence>
<feature type="non-terminal residue" evidence="2">
    <location>
        <position position="1"/>
    </location>
</feature>
<organism evidence="2">
    <name type="scientific">marine metagenome</name>
    <dbReference type="NCBI Taxonomy" id="408172"/>
    <lineage>
        <taxon>unclassified sequences</taxon>
        <taxon>metagenomes</taxon>
        <taxon>ecological metagenomes</taxon>
    </lineage>
</organism>
<gene>
    <name evidence="2" type="ORF">METZ01_LOCUS299784</name>
</gene>
<evidence type="ECO:0000256" key="1">
    <source>
        <dbReference type="SAM" id="MobiDB-lite"/>
    </source>
</evidence>
<evidence type="ECO:0000313" key="2">
    <source>
        <dbReference type="EMBL" id="SVC46930.1"/>
    </source>
</evidence>
<reference evidence="2" key="1">
    <citation type="submission" date="2018-05" db="EMBL/GenBank/DDBJ databases">
        <authorList>
            <person name="Lanie J.A."/>
            <person name="Ng W.-L."/>
            <person name="Kazmierczak K.M."/>
            <person name="Andrzejewski T.M."/>
            <person name="Davidsen T.M."/>
            <person name="Wayne K.J."/>
            <person name="Tettelin H."/>
            <person name="Glass J.I."/>
            <person name="Rusch D."/>
            <person name="Podicherti R."/>
            <person name="Tsui H.-C.T."/>
            <person name="Winkler M.E."/>
        </authorList>
    </citation>
    <scope>NUCLEOTIDE SEQUENCE</scope>
</reference>
<dbReference type="EMBL" id="UINC01092929">
    <property type="protein sequence ID" value="SVC46930.1"/>
    <property type="molecule type" value="Genomic_DNA"/>
</dbReference>
<proteinExistence type="predicted"/>
<feature type="compositionally biased region" description="Basic residues" evidence="1">
    <location>
        <begin position="1"/>
        <end position="15"/>
    </location>
</feature>
<name>A0A382ME42_9ZZZZ</name>
<feature type="region of interest" description="Disordered" evidence="1">
    <location>
        <begin position="1"/>
        <end position="34"/>
    </location>
</feature>
<accession>A0A382ME42</accession>